<dbReference type="AlphaFoldDB" id="A0A096BGN2"/>
<dbReference type="InterPro" id="IPR036264">
    <property type="entry name" value="Bact_exopeptidase_dim_dom"/>
</dbReference>
<evidence type="ECO:0000256" key="8">
    <source>
        <dbReference type="ARBA" id="ARBA00023049"/>
    </source>
</evidence>
<dbReference type="EMBL" id="AZTB01000029">
    <property type="protein sequence ID" value="KGG80360.1"/>
    <property type="molecule type" value="Genomic_DNA"/>
</dbReference>
<evidence type="ECO:0000256" key="3">
    <source>
        <dbReference type="ARBA" id="ARBA00022670"/>
    </source>
</evidence>
<dbReference type="PROSITE" id="PS00759">
    <property type="entry name" value="ARGE_DAPE_CPG2_2"/>
    <property type="match status" value="1"/>
</dbReference>
<dbReference type="NCBIfam" id="NF005591">
    <property type="entry name" value="PRK07318.1"/>
    <property type="match status" value="1"/>
</dbReference>
<feature type="domain" description="Peptidase M20 dimerisation" evidence="9">
    <location>
        <begin position="196"/>
        <end position="243"/>
    </location>
</feature>
<dbReference type="CDD" id="cd03888">
    <property type="entry name" value="M20_PepV"/>
    <property type="match status" value="1"/>
</dbReference>
<evidence type="ECO:0000313" key="10">
    <source>
        <dbReference type="EMBL" id="KGG80360.1"/>
    </source>
</evidence>
<keyword evidence="7" id="KW-0224">Dipeptidase</keyword>
<proteinExistence type="inferred from homology"/>
<reference evidence="10 11" key="1">
    <citation type="submission" date="2013-12" db="EMBL/GenBank/DDBJ databases">
        <title>Draft genome sequence of Caloranaerobacter sp. H53214.</title>
        <authorList>
            <person name="Jiang L.J."/>
            <person name="Shao Z.Z."/>
            <person name="Long M.N."/>
        </authorList>
    </citation>
    <scope>NUCLEOTIDE SEQUENCE [LARGE SCALE GENOMIC DNA]</scope>
    <source>
        <strain evidence="10 11">H53214</strain>
    </source>
</reference>
<comment type="cofactor">
    <cofactor evidence="1">
        <name>Zn(2+)</name>
        <dbReference type="ChEBI" id="CHEBI:29105"/>
    </cofactor>
</comment>
<dbReference type="GO" id="GO:0008237">
    <property type="term" value="F:metallopeptidase activity"/>
    <property type="evidence" value="ECO:0007669"/>
    <property type="project" value="UniProtKB-KW"/>
</dbReference>
<dbReference type="Gene3D" id="3.30.70.360">
    <property type="match status" value="2"/>
</dbReference>
<dbReference type="Pfam" id="PF01546">
    <property type="entry name" value="Peptidase_M20"/>
    <property type="match status" value="1"/>
</dbReference>
<dbReference type="STRING" id="1156417.Y919_06760"/>
<dbReference type="GO" id="GO:0016805">
    <property type="term" value="F:dipeptidase activity"/>
    <property type="evidence" value="ECO:0007669"/>
    <property type="project" value="UniProtKB-KW"/>
</dbReference>
<keyword evidence="8" id="KW-0482">Metalloprotease</keyword>
<evidence type="ECO:0000259" key="9">
    <source>
        <dbReference type="Pfam" id="PF07687"/>
    </source>
</evidence>
<evidence type="ECO:0000256" key="4">
    <source>
        <dbReference type="ARBA" id="ARBA00022723"/>
    </source>
</evidence>
<dbReference type="NCBIfam" id="TIGR01887">
    <property type="entry name" value="dipeptidaselike"/>
    <property type="match status" value="1"/>
</dbReference>
<keyword evidence="5" id="KW-0378">Hydrolase</keyword>
<keyword evidence="4" id="KW-0479">Metal-binding</keyword>
<evidence type="ECO:0000256" key="6">
    <source>
        <dbReference type="ARBA" id="ARBA00022833"/>
    </source>
</evidence>
<evidence type="ECO:0000256" key="1">
    <source>
        <dbReference type="ARBA" id="ARBA00001947"/>
    </source>
</evidence>
<sequence>MDFEKIIDGYKDDIIKSTQELIRIKSVEGEPKPGMPFGEGPNEALEYALRLAESMGFETLNVDGYAGHADLGEGEEVVGVLVHLDVVPEGDGWTYPPYAAEIHDGKIYGRGAIDDKGPTIASLYAMKAIKESGVKLNKKIRIIFGTNEESGWGGMNYYLKKVKAPNLAFTPDADFPVIHGEMGILIFNIEKKFERKCNCAVKINYIKGGNRPNMVPDYCEALLEVADEKKEFVKEKLDKFVEKTGYKLSLDDKGKQVIIKSYGISAHGSTPQAGKNAISQLIAFLGEVVECDCDASEFVKLYNRKIGMEYNGQSIGCGFEDSVSGKLVFNVGVIDMNEEEVKVSVNIRYPIKYKREDIYNGMEEELKGTGVRIVHIEHLPPIYIPSEDTLVQKLMSVYREFTGDYDSKPITIGGGTYARAMKNAVAFGPLFPGQEELAHQKDEYIAVDDLIKITKLYAKALYELAR</sequence>
<protein>
    <submittedName>
        <fullName evidence="10">Diguanylate cyclase</fullName>
    </submittedName>
</protein>
<keyword evidence="3" id="KW-0645">Protease</keyword>
<dbReference type="GO" id="GO:0006526">
    <property type="term" value="P:L-arginine biosynthetic process"/>
    <property type="evidence" value="ECO:0007669"/>
    <property type="project" value="TreeGrafter"/>
</dbReference>
<dbReference type="Proteomes" id="UP000029622">
    <property type="component" value="Unassembled WGS sequence"/>
</dbReference>
<dbReference type="InterPro" id="IPR001261">
    <property type="entry name" value="ArgE/DapE_CS"/>
</dbReference>
<dbReference type="InterPro" id="IPR050072">
    <property type="entry name" value="Peptidase_M20A"/>
</dbReference>
<dbReference type="InterPro" id="IPR010964">
    <property type="entry name" value="M20A_pepV-rel"/>
</dbReference>
<dbReference type="SUPFAM" id="SSF53187">
    <property type="entry name" value="Zn-dependent exopeptidases"/>
    <property type="match status" value="1"/>
</dbReference>
<evidence type="ECO:0000313" key="11">
    <source>
        <dbReference type="Proteomes" id="UP000029622"/>
    </source>
</evidence>
<accession>A0A096BGN2</accession>
<comment type="caution">
    <text evidence="10">The sequence shown here is derived from an EMBL/GenBank/DDBJ whole genome shotgun (WGS) entry which is preliminary data.</text>
</comment>
<dbReference type="Gene3D" id="3.40.630.10">
    <property type="entry name" value="Zn peptidases"/>
    <property type="match status" value="1"/>
</dbReference>
<dbReference type="GO" id="GO:0006508">
    <property type="term" value="P:proteolysis"/>
    <property type="evidence" value="ECO:0007669"/>
    <property type="project" value="UniProtKB-KW"/>
</dbReference>
<dbReference type="InterPro" id="IPR011650">
    <property type="entry name" value="Peptidase_M20_dimer"/>
</dbReference>
<keyword evidence="6" id="KW-0862">Zinc</keyword>
<dbReference type="GO" id="GO:0008270">
    <property type="term" value="F:zinc ion binding"/>
    <property type="evidence" value="ECO:0007669"/>
    <property type="project" value="InterPro"/>
</dbReference>
<evidence type="ECO:0000256" key="2">
    <source>
        <dbReference type="ARBA" id="ARBA00006247"/>
    </source>
</evidence>
<dbReference type="SUPFAM" id="SSF55031">
    <property type="entry name" value="Bacterial exopeptidase dimerisation domain"/>
    <property type="match status" value="1"/>
</dbReference>
<evidence type="ECO:0000256" key="7">
    <source>
        <dbReference type="ARBA" id="ARBA00022997"/>
    </source>
</evidence>
<dbReference type="PANTHER" id="PTHR43808:SF31">
    <property type="entry name" value="N-ACETYL-L-CITRULLINE DEACETYLASE"/>
    <property type="match status" value="1"/>
</dbReference>
<gene>
    <name evidence="10" type="ORF">Y919_06760</name>
</gene>
<dbReference type="PANTHER" id="PTHR43808">
    <property type="entry name" value="ACETYLORNITHINE DEACETYLASE"/>
    <property type="match status" value="1"/>
</dbReference>
<name>A0A096BGN2_9FIRM</name>
<comment type="similarity">
    <text evidence="2">Belongs to the peptidase M20A family.</text>
</comment>
<evidence type="ECO:0000256" key="5">
    <source>
        <dbReference type="ARBA" id="ARBA00022801"/>
    </source>
</evidence>
<dbReference type="Pfam" id="PF07687">
    <property type="entry name" value="M20_dimer"/>
    <property type="match status" value="1"/>
</dbReference>
<dbReference type="RefSeq" id="WP_035163473.1">
    <property type="nucleotide sequence ID" value="NZ_AZTB01000029.1"/>
</dbReference>
<dbReference type="GO" id="GO:0008777">
    <property type="term" value="F:acetylornithine deacetylase activity"/>
    <property type="evidence" value="ECO:0007669"/>
    <property type="project" value="TreeGrafter"/>
</dbReference>
<dbReference type="InterPro" id="IPR002933">
    <property type="entry name" value="Peptidase_M20"/>
</dbReference>
<organism evidence="10 11">
    <name type="scientific">Caloranaerobacter azorensis H53214</name>
    <dbReference type="NCBI Taxonomy" id="1156417"/>
    <lineage>
        <taxon>Bacteria</taxon>
        <taxon>Bacillati</taxon>
        <taxon>Bacillota</taxon>
        <taxon>Tissierellia</taxon>
        <taxon>Tissierellales</taxon>
        <taxon>Thermohalobacteraceae</taxon>
        <taxon>Caloranaerobacter</taxon>
    </lineage>
</organism>